<dbReference type="InterPro" id="IPR017938">
    <property type="entry name" value="Riboflavin_synthase-like_b-brl"/>
</dbReference>
<proteinExistence type="predicted"/>
<feature type="domain" description="FAD-binding FR-type" evidence="1">
    <location>
        <begin position="4"/>
        <end position="138"/>
    </location>
</feature>
<dbReference type="EMBL" id="JACJIA010000001">
    <property type="protein sequence ID" value="MBA8949802.1"/>
    <property type="molecule type" value="Genomic_DNA"/>
</dbReference>
<dbReference type="InterPro" id="IPR039374">
    <property type="entry name" value="SIP_fam"/>
</dbReference>
<dbReference type="InterPro" id="IPR007037">
    <property type="entry name" value="SIP_rossman_dom"/>
</dbReference>
<dbReference type="RefSeq" id="WP_182842168.1">
    <property type="nucleotide sequence ID" value="NZ_BAAALP010000025.1"/>
</dbReference>
<dbReference type="InterPro" id="IPR017927">
    <property type="entry name" value="FAD-bd_FR_type"/>
</dbReference>
<dbReference type="CDD" id="cd06193">
    <property type="entry name" value="siderophore_interacting"/>
    <property type="match status" value="1"/>
</dbReference>
<protein>
    <submittedName>
        <fullName evidence="2">NADPH-dependent ferric siderophore reductase</fullName>
    </submittedName>
</protein>
<gene>
    <name evidence="2" type="ORF">HNR61_001400</name>
</gene>
<keyword evidence="3" id="KW-1185">Reference proteome</keyword>
<dbReference type="Proteomes" id="UP000572680">
    <property type="component" value="Unassembled WGS sequence"/>
</dbReference>
<name>A0A7W3LKL6_ACTNM</name>
<dbReference type="Pfam" id="PF04954">
    <property type="entry name" value="SIP"/>
    <property type="match status" value="1"/>
</dbReference>
<dbReference type="AlphaFoldDB" id="A0A7W3LKL6"/>
<dbReference type="SUPFAM" id="SSF63380">
    <property type="entry name" value="Riboflavin synthase domain-like"/>
    <property type="match status" value="1"/>
</dbReference>
<evidence type="ECO:0000313" key="3">
    <source>
        <dbReference type="Proteomes" id="UP000572680"/>
    </source>
</evidence>
<dbReference type="PANTHER" id="PTHR30157:SF0">
    <property type="entry name" value="NADPH-DEPENDENT FERRIC-CHELATE REDUCTASE"/>
    <property type="match status" value="1"/>
</dbReference>
<reference evidence="2 3" key="1">
    <citation type="submission" date="2020-08" db="EMBL/GenBank/DDBJ databases">
        <title>Genomic Encyclopedia of Type Strains, Phase IV (KMG-IV): sequencing the most valuable type-strain genomes for metagenomic binning, comparative biology and taxonomic classification.</title>
        <authorList>
            <person name="Goeker M."/>
        </authorList>
    </citation>
    <scope>NUCLEOTIDE SEQUENCE [LARGE SCALE GENOMIC DNA]</scope>
    <source>
        <strain evidence="2 3">DSM 44197</strain>
    </source>
</reference>
<dbReference type="InterPro" id="IPR039261">
    <property type="entry name" value="FNR_nucleotide-bd"/>
</dbReference>
<accession>A0A7W3LKL6</accession>
<evidence type="ECO:0000259" key="1">
    <source>
        <dbReference type="PROSITE" id="PS51384"/>
    </source>
</evidence>
<dbReference type="Gene3D" id="2.40.30.10">
    <property type="entry name" value="Translation factors"/>
    <property type="match status" value="1"/>
</dbReference>
<evidence type="ECO:0000313" key="2">
    <source>
        <dbReference type="EMBL" id="MBA8949802.1"/>
    </source>
</evidence>
<dbReference type="Gene3D" id="3.40.50.80">
    <property type="entry name" value="Nucleotide-binding domain of ferredoxin-NADP reductase (FNR) module"/>
    <property type="match status" value="1"/>
</dbReference>
<dbReference type="PROSITE" id="PS51384">
    <property type="entry name" value="FAD_FR"/>
    <property type="match status" value="1"/>
</dbReference>
<dbReference type="PANTHER" id="PTHR30157">
    <property type="entry name" value="FERRIC REDUCTASE, NADPH-DEPENDENT"/>
    <property type="match status" value="1"/>
</dbReference>
<organism evidence="2 3">
    <name type="scientific">Actinomadura namibiensis</name>
    <dbReference type="NCBI Taxonomy" id="182080"/>
    <lineage>
        <taxon>Bacteria</taxon>
        <taxon>Bacillati</taxon>
        <taxon>Actinomycetota</taxon>
        <taxon>Actinomycetes</taxon>
        <taxon>Streptosporangiales</taxon>
        <taxon>Thermomonosporaceae</taxon>
        <taxon>Actinomadura</taxon>
    </lineage>
</organism>
<sequence>MSAFDFFELRVLRTERLGPTLLRITLGGDRADEFVSGGRDQRFKLFLPHPHQETPVVPADAGEDEWFARWRAMDPAERAIMRTYTVRAQRPGEIDVDFALHGDGGPASRWAASARPGDPVTLIGPLVADNGGVDFDPPREADRILVFADETALPAAGGILEWLPSGTRAHAWIEVPHAADRQDFEAKADVEVTWLVRDEGGSLLDAVPAADLPLDGAPYTWIAGESGTVKRLRRHLVNERGLDRRSVRFMGYWRRGASEEDLLGEVLQGKDPHTSEE</sequence>
<dbReference type="Pfam" id="PF08021">
    <property type="entry name" value="FAD_binding_9"/>
    <property type="match status" value="1"/>
</dbReference>
<dbReference type="InterPro" id="IPR013113">
    <property type="entry name" value="SIP_FAD-bd"/>
</dbReference>
<dbReference type="GO" id="GO:0016491">
    <property type="term" value="F:oxidoreductase activity"/>
    <property type="evidence" value="ECO:0007669"/>
    <property type="project" value="InterPro"/>
</dbReference>
<comment type="caution">
    <text evidence="2">The sequence shown here is derived from an EMBL/GenBank/DDBJ whole genome shotgun (WGS) entry which is preliminary data.</text>
</comment>